<keyword evidence="18" id="KW-0675">Receptor</keyword>
<dbReference type="Pfam" id="PF07715">
    <property type="entry name" value="Plug"/>
    <property type="match status" value="1"/>
</dbReference>
<evidence type="ECO:0000256" key="3">
    <source>
        <dbReference type="ARBA" id="ARBA00022452"/>
    </source>
</evidence>
<dbReference type="Gene3D" id="2.170.130.10">
    <property type="entry name" value="TonB-dependent receptor, plug domain"/>
    <property type="match status" value="1"/>
</dbReference>
<dbReference type="InterPro" id="IPR012910">
    <property type="entry name" value="Plug_dom"/>
</dbReference>
<accession>A0ABQ5XEL1</accession>
<dbReference type="EMBL" id="BSOA01000034">
    <property type="protein sequence ID" value="GLQ89432.1"/>
    <property type="molecule type" value="Genomic_DNA"/>
</dbReference>
<dbReference type="SUPFAM" id="SSF56935">
    <property type="entry name" value="Porins"/>
    <property type="match status" value="1"/>
</dbReference>
<dbReference type="PROSITE" id="PS52016">
    <property type="entry name" value="TONB_DEPENDENT_REC_3"/>
    <property type="match status" value="1"/>
</dbReference>
<feature type="signal peptide" evidence="15">
    <location>
        <begin position="1"/>
        <end position="28"/>
    </location>
</feature>
<feature type="domain" description="TonB-dependent receptor plug" evidence="17">
    <location>
        <begin position="82"/>
        <end position="193"/>
    </location>
</feature>
<comment type="subcellular location">
    <subcellularLocation>
        <location evidence="1 12">Cell outer membrane</location>
        <topology evidence="1 12">Multi-pass membrane protein</topology>
    </subcellularLocation>
</comment>
<evidence type="ECO:0000256" key="6">
    <source>
        <dbReference type="ARBA" id="ARBA00022729"/>
    </source>
</evidence>
<evidence type="ECO:0000259" key="16">
    <source>
        <dbReference type="Pfam" id="PF00593"/>
    </source>
</evidence>
<keyword evidence="7" id="KW-0408">Iron</keyword>
<dbReference type="Proteomes" id="UP001156627">
    <property type="component" value="Unassembled WGS sequence"/>
</dbReference>
<evidence type="ECO:0000256" key="8">
    <source>
        <dbReference type="ARBA" id="ARBA00023065"/>
    </source>
</evidence>
<name>A0ABQ5XEL1_9GAMM</name>
<feature type="region of interest" description="Disordered" evidence="14">
    <location>
        <begin position="29"/>
        <end position="62"/>
    </location>
</feature>
<evidence type="ECO:0000313" key="19">
    <source>
        <dbReference type="Proteomes" id="UP001156627"/>
    </source>
</evidence>
<reference evidence="19" key="1">
    <citation type="journal article" date="2019" name="Int. J. Syst. Evol. Microbiol.">
        <title>The Global Catalogue of Microorganisms (GCM) 10K type strain sequencing project: providing services to taxonomists for standard genome sequencing and annotation.</title>
        <authorList>
            <consortium name="The Broad Institute Genomics Platform"/>
            <consortium name="The Broad Institute Genome Sequencing Center for Infectious Disease"/>
            <person name="Wu L."/>
            <person name="Ma J."/>
        </authorList>
    </citation>
    <scope>NUCLEOTIDE SEQUENCE [LARGE SCALE GENOMIC DNA]</scope>
    <source>
        <strain evidence="19">NBRC 111981</strain>
    </source>
</reference>
<organism evidence="18 19">
    <name type="scientific">Dyella flagellata</name>
    <dbReference type="NCBI Taxonomy" id="1867833"/>
    <lineage>
        <taxon>Bacteria</taxon>
        <taxon>Pseudomonadati</taxon>
        <taxon>Pseudomonadota</taxon>
        <taxon>Gammaproteobacteria</taxon>
        <taxon>Lysobacterales</taxon>
        <taxon>Rhodanobacteraceae</taxon>
        <taxon>Dyella</taxon>
    </lineage>
</organism>
<keyword evidence="2 12" id="KW-0813">Transport</keyword>
<keyword evidence="6 15" id="KW-0732">Signal</keyword>
<dbReference type="InterPro" id="IPR037066">
    <property type="entry name" value="Plug_dom_sf"/>
</dbReference>
<keyword evidence="19" id="KW-1185">Reference proteome</keyword>
<dbReference type="PANTHER" id="PTHR32552:SF89">
    <property type="entry name" value="CATECHOLATE SIDEROPHORE RECEPTOR FIU"/>
    <property type="match status" value="1"/>
</dbReference>
<evidence type="ECO:0000256" key="5">
    <source>
        <dbReference type="ARBA" id="ARBA00022692"/>
    </source>
</evidence>
<keyword evidence="4" id="KW-0410">Iron transport</keyword>
<comment type="similarity">
    <text evidence="12 13">Belongs to the TonB-dependent receptor family.</text>
</comment>
<keyword evidence="3 12" id="KW-1134">Transmembrane beta strand</keyword>
<evidence type="ECO:0000256" key="10">
    <source>
        <dbReference type="ARBA" id="ARBA00023136"/>
    </source>
</evidence>
<evidence type="ECO:0000313" key="18">
    <source>
        <dbReference type="EMBL" id="GLQ89432.1"/>
    </source>
</evidence>
<feature type="compositionally biased region" description="Low complexity" evidence="14">
    <location>
        <begin position="38"/>
        <end position="57"/>
    </location>
</feature>
<feature type="domain" description="TonB-dependent receptor-like beta-barrel" evidence="16">
    <location>
        <begin position="316"/>
        <end position="810"/>
    </location>
</feature>
<evidence type="ECO:0000259" key="17">
    <source>
        <dbReference type="Pfam" id="PF07715"/>
    </source>
</evidence>
<dbReference type="InterPro" id="IPR000531">
    <property type="entry name" value="Beta-barrel_TonB"/>
</dbReference>
<evidence type="ECO:0000256" key="13">
    <source>
        <dbReference type="RuleBase" id="RU003357"/>
    </source>
</evidence>
<keyword evidence="5 12" id="KW-0812">Transmembrane</keyword>
<evidence type="ECO:0000256" key="12">
    <source>
        <dbReference type="PROSITE-ProRule" id="PRU01360"/>
    </source>
</evidence>
<keyword evidence="9 13" id="KW-0798">TonB box</keyword>
<comment type="caution">
    <text evidence="18">The sequence shown here is derived from an EMBL/GenBank/DDBJ whole genome shotgun (WGS) entry which is preliminary data.</text>
</comment>
<evidence type="ECO:0000256" key="9">
    <source>
        <dbReference type="ARBA" id="ARBA00023077"/>
    </source>
</evidence>
<evidence type="ECO:0000256" key="2">
    <source>
        <dbReference type="ARBA" id="ARBA00022448"/>
    </source>
</evidence>
<protein>
    <submittedName>
        <fullName evidence="18">TonB-dependent receptor</fullName>
    </submittedName>
</protein>
<evidence type="ECO:0000256" key="14">
    <source>
        <dbReference type="SAM" id="MobiDB-lite"/>
    </source>
</evidence>
<feature type="chain" id="PRO_5045198383" evidence="15">
    <location>
        <begin position="29"/>
        <end position="850"/>
    </location>
</feature>
<sequence length="850" mass="90609">MHPLSTFRRNTLTAAVALICAASFQAMAGTTDPGSPQAAASTAANAQATSSDASNQDNGKKKNVVNLQQTVVTASPLPATEMNSSISVSTVDGGQIQTSGVQNAADLLRTIPGIRSESSGGAGNANVSVRGLPVASGGSKFVQFQVDGMPVLEFGDTAFATPDTFLRTDYNIDHVEAVRGGSSSVFASNAPGAIINFITKDGSSQGGNIGLTVGLGQYDAQRLDFDYGGPLTASTRYHFGGFIQRGNGQKNTDYTSSSGGQLMGNLTHDIDGGFLRLNLQFTDTYDPVYLPVPVMIAGSNSDPHVSSIPGFNIQNGVLQSPYFTSDTALNAQGQTIHTNIRDGYHTRVNAIGGEGKFSLGDDWTLHEQFRAAENYGSFVGPYPASVGTASSLAQSIGGTGATLAYATGPQAGQKIANPAALAGNGLASETHLFNVSLPNMDNFTNNLSLSRAFDTGFGKATLQLGYYHSQQNVVQDWHWNTYLQTVQGKDSALLDVYSASGQLETQNGLVAYGEPLWGNCCNRYYNAKYMMDAPFVSMTWETGPWRFDGGLRFDRINGSGYYSGATQTATVDVDRNGVISVPEQSVPVYTGATSPIHYSKSHLEYSFGANYSIDSNLAVFLRASSGARFNSDRLLFGGGILADGSVPQGVGVNVVKQYEGGVKWNTTHTSLFVTGFMANTQEQNEDITSTLQPFISRQYHARGVEFEGSFNYGHFSLAGGMTYTHSRIVSDAITPADVGNVPQRQANWVYQFSPSYSWRAFNVGATVIGTTKSYASNPNGLVMPGYTQVNTYISYDINDRMTASLSVNNLFNAIGLTEIDASPATVTTSGINTARSILGRTIYINWQYHL</sequence>
<dbReference type="InterPro" id="IPR039426">
    <property type="entry name" value="TonB-dep_rcpt-like"/>
</dbReference>
<evidence type="ECO:0000256" key="7">
    <source>
        <dbReference type="ARBA" id="ARBA00023004"/>
    </source>
</evidence>
<evidence type="ECO:0000256" key="15">
    <source>
        <dbReference type="SAM" id="SignalP"/>
    </source>
</evidence>
<keyword evidence="11 12" id="KW-0998">Cell outer membrane</keyword>
<dbReference type="RefSeq" id="WP_284332863.1">
    <property type="nucleotide sequence ID" value="NZ_BSOA01000034.1"/>
</dbReference>
<keyword evidence="8" id="KW-0406">Ion transport</keyword>
<dbReference type="Gene3D" id="2.40.170.20">
    <property type="entry name" value="TonB-dependent receptor, beta-barrel domain"/>
    <property type="match status" value="1"/>
</dbReference>
<evidence type="ECO:0000256" key="1">
    <source>
        <dbReference type="ARBA" id="ARBA00004571"/>
    </source>
</evidence>
<evidence type="ECO:0000256" key="11">
    <source>
        <dbReference type="ARBA" id="ARBA00023237"/>
    </source>
</evidence>
<dbReference type="InterPro" id="IPR036942">
    <property type="entry name" value="Beta-barrel_TonB_sf"/>
</dbReference>
<evidence type="ECO:0000256" key="4">
    <source>
        <dbReference type="ARBA" id="ARBA00022496"/>
    </source>
</evidence>
<gene>
    <name evidence="18" type="ORF">GCM10007898_30050</name>
</gene>
<dbReference type="Pfam" id="PF00593">
    <property type="entry name" value="TonB_dep_Rec_b-barrel"/>
    <property type="match status" value="1"/>
</dbReference>
<dbReference type="PANTHER" id="PTHR32552">
    <property type="entry name" value="FERRICHROME IRON RECEPTOR-RELATED"/>
    <property type="match status" value="1"/>
</dbReference>
<proteinExistence type="inferred from homology"/>
<keyword evidence="10 12" id="KW-0472">Membrane</keyword>